<organism evidence="2 3">
    <name type="scientific">Vibrio xiamenensis</name>
    <dbReference type="NCBI Taxonomy" id="861298"/>
    <lineage>
        <taxon>Bacteria</taxon>
        <taxon>Pseudomonadati</taxon>
        <taxon>Pseudomonadota</taxon>
        <taxon>Gammaproteobacteria</taxon>
        <taxon>Vibrionales</taxon>
        <taxon>Vibrionaceae</taxon>
        <taxon>Vibrio</taxon>
    </lineage>
</organism>
<name>A0A1G8DI28_9VIBR</name>
<dbReference type="RefSeq" id="WP_176765613.1">
    <property type="nucleotide sequence ID" value="NZ_FNDD01000020.1"/>
</dbReference>
<dbReference type="PROSITE" id="PS51186">
    <property type="entry name" value="GNAT"/>
    <property type="match status" value="1"/>
</dbReference>
<sequence length="149" mass="17274">MEYCLRKAQQSDLEFLLDLREATMGGYIRQLGMSTSKEAYLSRIFYEFEAAQIVEVDGIAAGLFKAKYTPENNEWYLVQIQIHPNYQNNQLASRLITALIERADTTQAHIGLSVLKNNPAQHLYLKLGFVQIDENDHEYIMQRRYSSPH</sequence>
<dbReference type="Proteomes" id="UP000198854">
    <property type="component" value="Unassembled WGS sequence"/>
</dbReference>
<dbReference type="CDD" id="cd04301">
    <property type="entry name" value="NAT_SF"/>
    <property type="match status" value="1"/>
</dbReference>
<dbReference type="STRING" id="861298.SAMN04488136_1205"/>
<keyword evidence="2" id="KW-0808">Transferase</keyword>
<evidence type="ECO:0000313" key="3">
    <source>
        <dbReference type="Proteomes" id="UP000198854"/>
    </source>
</evidence>
<dbReference type="EMBL" id="FNDD01000020">
    <property type="protein sequence ID" value="SDH57314.1"/>
    <property type="molecule type" value="Genomic_DNA"/>
</dbReference>
<proteinExistence type="predicted"/>
<dbReference type="SUPFAM" id="SSF55729">
    <property type="entry name" value="Acyl-CoA N-acyltransferases (Nat)"/>
    <property type="match status" value="1"/>
</dbReference>
<feature type="domain" description="N-acetyltransferase" evidence="1">
    <location>
        <begin position="3"/>
        <end position="146"/>
    </location>
</feature>
<reference evidence="2 3" key="1">
    <citation type="submission" date="2016-10" db="EMBL/GenBank/DDBJ databases">
        <authorList>
            <person name="de Groot N.N."/>
        </authorList>
    </citation>
    <scope>NUCLEOTIDE SEQUENCE [LARGE SCALE GENOMIC DNA]</scope>
    <source>
        <strain evidence="2 3">CGMCC 1.10228</strain>
    </source>
</reference>
<dbReference type="InterPro" id="IPR016181">
    <property type="entry name" value="Acyl_CoA_acyltransferase"/>
</dbReference>
<accession>A0A1G8DI28</accession>
<gene>
    <name evidence="2" type="ORF">SAMN04488136_1205</name>
</gene>
<dbReference type="Gene3D" id="3.40.630.30">
    <property type="match status" value="1"/>
</dbReference>
<dbReference type="AlphaFoldDB" id="A0A1G8DI28"/>
<protein>
    <submittedName>
        <fullName evidence="2">Acetyltransferase (GNAT) family protein</fullName>
    </submittedName>
</protein>
<dbReference type="Pfam" id="PF00583">
    <property type="entry name" value="Acetyltransf_1"/>
    <property type="match status" value="1"/>
</dbReference>
<dbReference type="GO" id="GO:0016747">
    <property type="term" value="F:acyltransferase activity, transferring groups other than amino-acyl groups"/>
    <property type="evidence" value="ECO:0007669"/>
    <property type="project" value="InterPro"/>
</dbReference>
<keyword evidence="3" id="KW-1185">Reference proteome</keyword>
<dbReference type="InterPro" id="IPR000182">
    <property type="entry name" value="GNAT_dom"/>
</dbReference>
<evidence type="ECO:0000259" key="1">
    <source>
        <dbReference type="PROSITE" id="PS51186"/>
    </source>
</evidence>
<evidence type="ECO:0000313" key="2">
    <source>
        <dbReference type="EMBL" id="SDH57314.1"/>
    </source>
</evidence>